<dbReference type="PANTHER" id="PTHR13696">
    <property type="entry name" value="P-LOOP CONTAINING NUCLEOSIDE TRIPHOSPHATE HYDROLASE"/>
    <property type="match status" value="1"/>
</dbReference>
<sequence>MKVISVITEKGGVGKTTTSIHLGATFSEMGKRTLIIDFDAQRNLSLGYKIPKDFPYTVKNFIEKTGNFRLTQKGENLLILAGDRNIEESIYKRFDLKEMIDILASKMTLDFIIIDCPPRPLSGKIGLGEIALCASDYILSPIEAEEYSIEGINELLPSVKRIIDNHNPKLKFLGFFFNKVLTNTKNFKEYSDLAKKQAGQYFLETFIRQDVNVEYAKKEGKTIFQVAPNSRASEDYKNLVREILNKIEK</sequence>
<dbReference type="OrthoDB" id="9815116at2"/>
<dbReference type="EMBL" id="FNAS01000020">
    <property type="protein sequence ID" value="SDE72047.1"/>
    <property type="molecule type" value="Genomic_DNA"/>
</dbReference>
<accession>A0A1G7F805</accession>
<dbReference type="Gene3D" id="3.40.50.300">
    <property type="entry name" value="P-loop containing nucleotide triphosphate hydrolases"/>
    <property type="match status" value="1"/>
</dbReference>
<dbReference type="Pfam" id="PF13614">
    <property type="entry name" value="AAA_31"/>
    <property type="match status" value="1"/>
</dbReference>
<gene>
    <name evidence="2" type="ORF">SAMN05421544_12019</name>
</gene>
<dbReference type="AlphaFoldDB" id="A0A1G7F805"/>
<reference evidence="2 3" key="1">
    <citation type="submission" date="2016-10" db="EMBL/GenBank/DDBJ databases">
        <authorList>
            <person name="de Groot N.N."/>
        </authorList>
    </citation>
    <scope>NUCLEOTIDE SEQUENCE [LARGE SCALE GENOMIC DNA]</scope>
    <source>
        <strain evidence="2 3">DSM 24015</strain>
    </source>
</reference>
<name>A0A1G7F805_9FLAO</name>
<evidence type="ECO:0000313" key="3">
    <source>
        <dbReference type="Proteomes" id="UP000198517"/>
    </source>
</evidence>
<proteinExistence type="predicted"/>
<evidence type="ECO:0000313" key="2">
    <source>
        <dbReference type="EMBL" id="SDE72047.1"/>
    </source>
</evidence>
<dbReference type="InterPro" id="IPR025669">
    <property type="entry name" value="AAA_dom"/>
</dbReference>
<feature type="domain" description="AAA" evidence="1">
    <location>
        <begin position="1"/>
        <end position="171"/>
    </location>
</feature>
<dbReference type="STRING" id="1071918.SAMN05421544_12019"/>
<dbReference type="CDD" id="cd02042">
    <property type="entry name" value="ParAB_family"/>
    <property type="match status" value="1"/>
</dbReference>
<dbReference type="Proteomes" id="UP000198517">
    <property type="component" value="Unassembled WGS sequence"/>
</dbReference>
<dbReference type="InterPro" id="IPR050678">
    <property type="entry name" value="DNA_Partitioning_ATPase"/>
</dbReference>
<dbReference type="PANTHER" id="PTHR13696:SF96">
    <property type="entry name" value="COBQ_COBB_MIND_PARA NUCLEOTIDE BINDING DOMAIN-CONTAINING PROTEIN"/>
    <property type="match status" value="1"/>
</dbReference>
<dbReference type="InterPro" id="IPR027417">
    <property type="entry name" value="P-loop_NTPase"/>
</dbReference>
<evidence type="ECO:0000259" key="1">
    <source>
        <dbReference type="Pfam" id="PF13614"/>
    </source>
</evidence>
<dbReference type="SUPFAM" id="SSF52540">
    <property type="entry name" value="P-loop containing nucleoside triphosphate hydrolases"/>
    <property type="match status" value="1"/>
</dbReference>
<keyword evidence="3" id="KW-1185">Reference proteome</keyword>
<dbReference type="RefSeq" id="WP_092737767.1">
    <property type="nucleotide sequence ID" value="NZ_FNAS01000020.1"/>
</dbReference>
<dbReference type="PIRSF" id="PIRSF009320">
    <property type="entry name" value="Nuc_binding_HP_1000"/>
    <property type="match status" value="1"/>
</dbReference>
<protein>
    <submittedName>
        <fullName evidence="2">Chromosome partitioning protein</fullName>
    </submittedName>
</protein>
<organism evidence="2 3">
    <name type="scientific">Riemerella columbipharyngis</name>
    <dbReference type="NCBI Taxonomy" id="1071918"/>
    <lineage>
        <taxon>Bacteria</taxon>
        <taxon>Pseudomonadati</taxon>
        <taxon>Bacteroidota</taxon>
        <taxon>Flavobacteriia</taxon>
        <taxon>Flavobacteriales</taxon>
        <taxon>Weeksellaceae</taxon>
        <taxon>Riemerella</taxon>
    </lineage>
</organism>